<dbReference type="Gene3D" id="1.10.357.10">
    <property type="entry name" value="Tetracycline Repressor, domain 2"/>
    <property type="match status" value="1"/>
</dbReference>
<evidence type="ECO:0000313" key="5">
    <source>
        <dbReference type="Proteomes" id="UP001232992"/>
    </source>
</evidence>
<keyword evidence="5" id="KW-1185">Reference proteome</keyword>
<dbReference type="SUPFAM" id="SSF48498">
    <property type="entry name" value="Tetracyclin repressor-like, C-terminal domain"/>
    <property type="match status" value="1"/>
</dbReference>
<dbReference type="RefSeq" id="WP_283760079.1">
    <property type="nucleotide sequence ID" value="NZ_JAQOSQ010000034.1"/>
</dbReference>
<reference evidence="4 5" key="1">
    <citation type="submission" date="2023-01" db="EMBL/GenBank/DDBJ databases">
        <title>Novel diversity within Roseofilum (Cyanobacteria; Desertifilaceae) from marine benthic mats with descriptions of four novel species.</title>
        <authorList>
            <person name="Wang Y."/>
            <person name="Berthold D.E."/>
            <person name="Hu J."/>
            <person name="Lefler F.W."/>
            <person name="Laughinghouse H.D. IV."/>
        </authorList>
    </citation>
    <scope>NUCLEOTIDE SEQUENCE [LARGE SCALE GENOMIC DNA]</scope>
    <source>
        <strain evidence="4 5">BLCC-M143</strain>
    </source>
</reference>
<dbReference type="InterPro" id="IPR041474">
    <property type="entry name" value="NicS_C"/>
</dbReference>
<dbReference type="PROSITE" id="PS50977">
    <property type="entry name" value="HTH_TETR_2"/>
    <property type="match status" value="1"/>
</dbReference>
<dbReference type="InterPro" id="IPR009057">
    <property type="entry name" value="Homeodomain-like_sf"/>
</dbReference>
<proteinExistence type="predicted"/>
<keyword evidence="1 2" id="KW-0238">DNA-binding</keyword>
<evidence type="ECO:0000256" key="1">
    <source>
        <dbReference type="ARBA" id="ARBA00023125"/>
    </source>
</evidence>
<feature type="domain" description="HTH tetR-type" evidence="3">
    <location>
        <begin position="19"/>
        <end position="79"/>
    </location>
</feature>
<evidence type="ECO:0000256" key="2">
    <source>
        <dbReference type="PROSITE-ProRule" id="PRU00335"/>
    </source>
</evidence>
<dbReference type="Pfam" id="PF17938">
    <property type="entry name" value="TetR_C_29"/>
    <property type="match status" value="1"/>
</dbReference>
<name>A0ABT7C310_9CYAN</name>
<dbReference type="PANTHER" id="PTHR30328">
    <property type="entry name" value="TRANSCRIPTIONAL REPRESSOR"/>
    <property type="match status" value="1"/>
</dbReference>
<evidence type="ECO:0000259" key="3">
    <source>
        <dbReference type="PROSITE" id="PS50977"/>
    </source>
</evidence>
<gene>
    <name evidence="4" type="ORF">PMH09_19815</name>
</gene>
<dbReference type="PANTHER" id="PTHR30328:SF54">
    <property type="entry name" value="HTH-TYPE TRANSCRIPTIONAL REPRESSOR SCO4008"/>
    <property type="match status" value="1"/>
</dbReference>
<dbReference type="Pfam" id="PF00440">
    <property type="entry name" value="TetR_N"/>
    <property type="match status" value="1"/>
</dbReference>
<dbReference type="SUPFAM" id="SSF46689">
    <property type="entry name" value="Homeodomain-like"/>
    <property type="match status" value="1"/>
</dbReference>
<protein>
    <submittedName>
        <fullName evidence="4">TetR/AcrR family transcriptional regulator</fullName>
    </submittedName>
</protein>
<dbReference type="PRINTS" id="PR00455">
    <property type="entry name" value="HTHTETR"/>
</dbReference>
<feature type="DNA-binding region" description="H-T-H motif" evidence="2">
    <location>
        <begin position="42"/>
        <end position="61"/>
    </location>
</feature>
<comment type="caution">
    <text evidence="4">The sequence shown here is derived from an EMBL/GenBank/DDBJ whole genome shotgun (WGS) entry which is preliminary data.</text>
</comment>
<dbReference type="InterPro" id="IPR036271">
    <property type="entry name" value="Tet_transcr_reg_TetR-rel_C_sf"/>
</dbReference>
<accession>A0ABT7C310</accession>
<dbReference type="EMBL" id="JAQOSQ010000034">
    <property type="protein sequence ID" value="MDJ1185437.1"/>
    <property type="molecule type" value="Genomic_DNA"/>
</dbReference>
<dbReference type="InterPro" id="IPR001647">
    <property type="entry name" value="HTH_TetR"/>
</dbReference>
<dbReference type="Proteomes" id="UP001232992">
    <property type="component" value="Unassembled WGS sequence"/>
</dbReference>
<organism evidence="4 5">
    <name type="scientific">Roseofilum casamattae BLCC-M143</name>
    <dbReference type="NCBI Taxonomy" id="3022442"/>
    <lineage>
        <taxon>Bacteria</taxon>
        <taxon>Bacillati</taxon>
        <taxon>Cyanobacteriota</taxon>
        <taxon>Cyanophyceae</taxon>
        <taxon>Desertifilales</taxon>
        <taxon>Desertifilaceae</taxon>
        <taxon>Roseofilum</taxon>
        <taxon>Roseofilum casamattae</taxon>
    </lineage>
</organism>
<dbReference type="InterPro" id="IPR050109">
    <property type="entry name" value="HTH-type_TetR-like_transc_reg"/>
</dbReference>
<sequence length="214" mass="24194">MPQRSRPTVKKEKSSRNPEITKANILAAATEEFAQYGLSGARTEAIATRSGVTKAMLCYYFKNKENLYRSVLQQLVDEIDRAFQPMDWESLSPDRALEAVVRNYIGFEASNRCHGMLWFQEAIQNQGRYGAKTGWQNGFQTIVAILERGMAEEIFRPVDPFLTAINILGVCSFYFDAHENLKYLDSSKELMSAEMVEQQTEIAVNFILAGIAAQ</sequence>
<evidence type="ECO:0000313" key="4">
    <source>
        <dbReference type="EMBL" id="MDJ1185437.1"/>
    </source>
</evidence>